<accession>A0A5B8VPY2</accession>
<dbReference type="PROSITE" id="PS51257">
    <property type="entry name" value="PROKAR_LIPOPROTEIN"/>
    <property type="match status" value="1"/>
</dbReference>
<feature type="domain" description="BT-3987-like N-terminal" evidence="2">
    <location>
        <begin position="31"/>
        <end position="156"/>
    </location>
</feature>
<dbReference type="Pfam" id="PF08522">
    <property type="entry name" value="BT_3987-like_N"/>
    <property type="match status" value="1"/>
</dbReference>
<organism evidence="4 5">
    <name type="scientific">Arachidicoccus ginsenosidivorans</name>
    <dbReference type="NCBI Taxonomy" id="496057"/>
    <lineage>
        <taxon>Bacteria</taxon>
        <taxon>Pseudomonadati</taxon>
        <taxon>Bacteroidota</taxon>
        <taxon>Chitinophagia</taxon>
        <taxon>Chitinophagales</taxon>
        <taxon>Chitinophagaceae</taxon>
        <taxon>Arachidicoccus</taxon>
    </lineage>
</organism>
<evidence type="ECO:0000259" key="3">
    <source>
        <dbReference type="Pfam" id="PF18620"/>
    </source>
</evidence>
<evidence type="ECO:0000313" key="5">
    <source>
        <dbReference type="Proteomes" id="UP000321291"/>
    </source>
</evidence>
<protein>
    <submittedName>
        <fullName evidence="4">DUF1735 domain-containing protein</fullName>
    </submittedName>
</protein>
<dbReference type="InterPro" id="IPR040580">
    <property type="entry name" value="DUF5627"/>
</dbReference>
<dbReference type="RefSeq" id="WP_146786558.1">
    <property type="nucleotide sequence ID" value="NZ_CP042434.1"/>
</dbReference>
<name>A0A5B8VPY2_9BACT</name>
<feature type="signal peptide" evidence="1">
    <location>
        <begin position="1"/>
        <end position="17"/>
    </location>
</feature>
<evidence type="ECO:0000259" key="2">
    <source>
        <dbReference type="Pfam" id="PF08522"/>
    </source>
</evidence>
<dbReference type="Gene3D" id="2.60.40.1740">
    <property type="entry name" value="hypothetical protein (bacova_03559)"/>
    <property type="match status" value="1"/>
</dbReference>
<dbReference type="KEGG" id="agi:FSB73_20485"/>
<reference evidence="4 5" key="1">
    <citation type="journal article" date="2017" name="Int. J. Syst. Evol. Microbiol.">
        <title>Arachidicoccus ginsenosidivorans sp. nov., with ginsenoside-converting activity isolated from ginseng cultivating soil.</title>
        <authorList>
            <person name="Siddiqi M.Z."/>
            <person name="Aslam Z."/>
            <person name="Im W.T."/>
        </authorList>
    </citation>
    <scope>NUCLEOTIDE SEQUENCE [LARGE SCALE GENOMIC DNA]</scope>
    <source>
        <strain evidence="4 5">Gsoil 809</strain>
    </source>
</reference>
<dbReference type="AlphaFoldDB" id="A0A5B8VPY2"/>
<sequence length="317" mass="35395">MKTKVLFILLAVLGLSACHNKDIVFKDYKFQTVYFSYQRPVRTITLGEDIVNTDLDNQHKCKIYATLGGVYKNSKNVQIAIAVDNDLVDGINFTDGSSVQAMPSDYYSLGSSSIQIPKDSITGAVEVQLTDAFFKDPGAIKNTYVIPLKMTGVTGADSLLSEKDYTLYAIKYINPWHGYYLRRGVDEITGKNGHTELDATQSRHQPYVEKDDIQQLTTSSLQDVNFPLIFKDKDGYNVNCNLLLHFDDQNNCTVSSSTTGISATGSGKFVSKGEKKSWGDQDRDAIYLQYEIDLPDIHIATKDTLVMRNRGVTLETF</sequence>
<gene>
    <name evidence="4" type="ORF">FSB73_20485</name>
</gene>
<dbReference type="EMBL" id="CP042434">
    <property type="protein sequence ID" value="QEC73687.1"/>
    <property type="molecule type" value="Genomic_DNA"/>
</dbReference>
<evidence type="ECO:0000256" key="1">
    <source>
        <dbReference type="SAM" id="SignalP"/>
    </source>
</evidence>
<dbReference type="Proteomes" id="UP000321291">
    <property type="component" value="Chromosome"/>
</dbReference>
<dbReference type="OrthoDB" id="1041979at2"/>
<dbReference type="InterPro" id="IPR013728">
    <property type="entry name" value="BT_3987-like_N"/>
</dbReference>
<keyword evidence="5" id="KW-1185">Reference proteome</keyword>
<feature type="chain" id="PRO_5022808443" evidence="1">
    <location>
        <begin position="18"/>
        <end position="317"/>
    </location>
</feature>
<dbReference type="Gene3D" id="2.40.128.420">
    <property type="match status" value="1"/>
</dbReference>
<dbReference type="Pfam" id="PF18620">
    <property type="entry name" value="DUF5627"/>
    <property type="match status" value="1"/>
</dbReference>
<feature type="domain" description="DUF5627" evidence="3">
    <location>
        <begin position="175"/>
        <end position="311"/>
    </location>
</feature>
<evidence type="ECO:0000313" key="4">
    <source>
        <dbReference type="EMBL" id="QEC73687.1"/>
    </source>
</evidence>
<keyword evidence="1" id="KW-0732">Signal</keyword>
<proteinExistence type="predicted"/>